<comment type="function">
    <text evidence="4">Binds to the 23S rRNA.</text>
</comment>
<dbReference type="EMBL" id="PFAS01000047">
    <property type="protein sequence ID" value="PIT93741.1"/>
    <property type="molecule type" value="Genomic_DNA"/>
</dbReference>
<keyword evidence="4" id="KW-0699">rRNA-binding</keyword>
<feature type="domain" description="Large ribosomal subunit protein uL15/eL18" evidence="6">
    <location>
        <begin position="76"/>
        <end position="145"/>
    </location>
</feature>
<dbReference type="PANTHER" id="PTHR12934">
    <property type="entry name" value="50S RIBOSOMAL PROTEIN L15"/>
    <property type="match status" value="1"/>
</dbReference>
<dbReference type="AlphaFoldDB" id="A0A2M6WLQ1"/>
<dbReference type="InterPro" id="IPR021131">
    <property type="entry name" value="Ribosomal_uL15/eL18"/>
</dbReference>
<keyword evidence="3 4" id="KW-0687">Ribonucleoprotein</keyword>
<dbReference type="InterPro" id="IPR036227">
    <property type="entry name" value="Ribosomal_uL15/eL18_sf"/>
</dbReference>
<comment type="subunit">
    <text evidence="4">Part of the 50S ribosomal subunit.</text>
</comment>
<evidence type="ECO:0000256" key="5">
    <source>
        <dbReference type="SAM" id="MobiDB-lite"/>
    </source>
</evidence>
<dbReference type="HAMAP" id="MF_01341">
    <property type="entry name" value="Ribosomal_uL15"/>
    <property type="match status" value="1"/>
</dbReference>
<dbReference type="NCBIfam" id="TIGR01071">
    <property type="entry name" value="rplO_bact"/>
    <property type="match status" value="1"/>
</dbReference>
<evidence type="ECO:0000313" key="7">
    <source>
        <dbReference type="EMBL" id="PIT93741.1"/>
    </source>
</evidence>
<keyword evidence="4" id="KW-0694">RNA-binding</keyword>
<proteinExistence type="inferred from homology"/>
<reference evidence="8" key="1">
    <citation type="submission" date="2017-09" db="EMBL/GenBank/DDBJ databases">
        <title>Depth-based differentiation of microbial function through sediment-hosted aquifers and enrichment of novel symbionts in the deep terrestrial subsurface.</title>
        <authorList>
            <person name="Probst A.J."/>
            <person name="Ladd B."/>
            <person name="Jarett J.K."/>
            <person name="Geller-Mcgrath D.E."/>
            <person name="Sieber C.M.K."/>
            <person name="Emerson J.B."/>
            <person name="Anantharaman K."/>
            <person name="Thomas B.C."/>
            <person name="Malmstrom R."/>
            <person name="Stieglmeier M."/>
            <person name="Klingl A."/>
            <person name="Woyke T."/>
            <person name="Ryan C.M."/>
            <person name="Banfield J.F."/>
        </authorList>
    </citation>
    <scope>NUCLEOTIDE SEQUENCE [LARGE SCALE GENOMIC DNA]</scope>
</reference>
<sequence>MLSLHTIKPAKGSTKKIRRIGRGDASGRGTYSGRGQKGQKSRSGGRKGLKRWGMKQLLLKTPKLRGFKSLKEKNQVVNLADINRFFKDGAHVSPKSLLNADLIDNIKTTVKILGTGELKIKNLEFADIKLSKSAEEQIKKMDGKIKAEVRNKK</sequence>
<feature type="compositionally biased region" description="Basic residues" evidence="5">
    <location>
        <begin position="37"/>
        <end position="50"/>
    </location>
</feature>
<dbReference type="Gene3D" id="3.100.10.10">
    <property type="match status" value="1"/>
</dbReference>
<dbReference type="GO" id="GO:0019843">
    <property type="term" value="F:rRNA binding"/>
    <property type="evidence" value="ECO:0007669"/>
    <property type="project" value="UniProtKB-UniRule"/>
</dbReference>
<dbReference type="InterPro" id="IPR030878">
    <property type="entry name" value="Ribosomal_uL15"/>
</dbReference>
<feature type="region of interest" description="Disordered" evidence="5">
    <location>
        <begin position="1"/>
        <end position="50"/>
    </location>
</feature>
<evidence type="ECO:0000256" key="1">
    <source>
        <dbReference type="ARBA" id="ARBA00007320"/>
    </source>
</evidence>
<keyword evidence="2 4" id="KW-0689">Ribosomal protein</keyword>
<name>A0A2M6WLQ1_9BACT</name>
<dbReference type="PANTHER" id="PTHR12934:SF11">
    <property type="entry name" value="LARGE RIBOSOMAL SUBUNIT PROTEIN UL15M"/>
    <property type="match status" value="1"/>
</dbReference>
<comment type="similarity">
    <text evidence="1 4">Belongs to the universal ribosomal protein uL15 family.</text>
</comment>
<gene>
    <name evidence="4 7" type="primary">rplO</name>
    <name evidence="7" type="ORF">COU00_02875</name>
</gene>
<dbReference type="GO" id="GO:0003735">
    <property type="term" value="F:structural constituent of ribosome"/>
    <property type="evidence" value="ECO:0007669"/>
    <property type="project" value="InterPro"/>
</dbReference>
<feature type="compositionally biased region" description="Gly residues" evidence="5">
    <location>
        <begin position="24"/>
        <end position="36"/>
    </location>
</feature>
<dbReference type="Proteomes" id="UP000229335">
    <property type="component" value="Unassembled WGS sequence"/>
</dbReference>
<dbReference type="SUPFAM" id="SSF52080">
    <property type="entry name" value="Ribosomal proteins L15p and L18e"/>
    <property type="match status" value="1"/>
</dbReference>
<evidence type="ECO:0000256" key="2">
    <source>
        <dbReference type="ARBA" id="ARBA00022980"/>
    </source>
</evidence>
<evidence type="ECO:0000259" key="6">
    <source>
        <dbReference type="Pfam" id="PF00828"/>
    </source>
</evidence>
<protein>
    <recommendedName>
        <fullName evidence="4">Large ribosomal subunit protein uL15</fullName>
    </recommendedName>
</protein>
<accession>A0A2M6WLQ1</accession>
<dbReference type="Pfam" id="PF00828">
    <property type="entry name" value="Ribosomal_L27A"/>
    <property type="match status" value="1"/>
</dbReference>
<dbReference type="InterPro" id="IPR005749">
    <property type="entry name" value="Ribosomal_uL15_bac-type"/>
</dbReference>
<evidence type="ECO:0000256" key="4">
    <source>
        <dbReference type="HAMAP-Rule" id="MF_01341"/>
    </source>
</evidence>
<organism evidence="7 8">
    <name type="scientific">Candidatus Falkowbacteria bacterium CG10_big_fil_rev_8_21_14_0_10_43_11</name>
    <dbReference type="NCBI Taxonomy" id="1974568"/>
    <lineage>
        <taxon>Bacteria</taxon>
        <taxon>Candidatus Falkowiibacteriota</taxon>
    </lineage>
</organism>
<comment type="caution">
    <text evidence="7">The sequence shown here is derived from an EMBL/GenBank/DDBJ whole genome shotgun (WGS) entry which is preliminary data.</text>
</comment>
<evidence type="ECO:0000313" key="8">
    <source>
        <dbReference type="Proteomes" id="UP000229335"/>
    </source>
</evidence>
<dbReference type="GO" id="GO:0006412">
    <property type="term" value="P:translation"/>
    <property type="evidence" value="ECO:0007669"/>
    <property type="project" value="UniProtKB-UniRule"/>
</dbReference>
<dbReference type="GO" id="GO:0022625">
    <property type="term" value="C:cytosolic large ribosomal subunit"/>
    <property type="evidence" value="ECO:0007669"/>
    <property type="project" value="TreeGrafter"/>
</dbReference>
<evidence type="ECO:0000256" key="3">
    <source>
        <dbReference type="ARBA" id="ARBA00023274"/>
    </source>
</evidence>